<dbReference type="Pfam" id="PF01844">
    <property type="entry name" value="HNH"/>
    <property type="match status" value="1"/>
</dbReference>
<dbReference type="Pfam" id="PF08388">
    <property type="entry name" value="GIIM"/>
    <property type="match status" value="1"/>
</dbReference>
<sequence length="568" mass="65669">MTSVSPTAESAVSDRPEHWHQINWEHVNRTVRGIQIRIAKATQEEDWRRVKALQRFLTRSFCGRALAVRRVTENQGRRTPGVDGVLWSTPEAKWRAVGQLKCRGYRALPLRRVRIPKANGKERLLGIPTMRDRAMQALFLLALQPVSETRADPNSYGFRPERSTADAIMQCYMLLRKKGSPQWILEADIKGCFDHIDHQWLVDNVQMDKRVLRKWLKAGVVDMGRVWETVEGTPQGGIISPTLANMALDGLEALLAEHFGAKGSKKLRKHKVGLVRYADDFIITGTSKELLETEVKPLVEKFLAVRGLTLSAEKTHVTHIDRGFDFLGWNVRKYGGKLLIKPSEKNTKAFLTKCRSIIKSYNGARQAHLIWKLNPIIRGWVNYHKHQVASDAFTRVDAQLWQALWRWARRRHAKKGKRWIAKRYWRHIGNRVWTFADDTVDVTGTEKRVKLIYATDTRIKRHIKIKADANPFDPDWELYFEELRQTRMQDSLQYRRRVNSLYMQQSGRCVVCNQPISHETGWHEHHLIRRVDGGSDNLANLVLLHPTCHNQVHHQHLSVVKPVSLEAS</sequence>
<proteinExistence type="inferred from homology"/>
<keyword evidence="3" id="KW-0808">Transferase</keyword>
<dbReference type="Gene3D" id="1.10.30.50">
    <property type="match status" value="1"/>
</dbReference>
<dbReference type="InterPro" id="IPR043502">
    <property type="entry name" value="DNA/RNA_pol_sf"/>
</dbReference>
<evidence type="ECO:0000256" key="1">
    <source>
        <dbReference type="ARBA" id="ARBA00034120"/>
    </source>
</evidence>
<dbReference type="Pfam" id="PF13655">
    <property type="entry name" value="RVT_N"/>
    <property type="match status" value="1"/>
</dbReference>
<keyword evidence="3" id="KW-0695">RNA-directed DNA polymerase</keyword>
<dbReference type="NCBIfam" id="TIGR04416">
    <property type="entry name" value="group_II_RT_mat"/>
    <property type="match status" value="1"/>
</dbReference>
<dbReference type="InterPro" id="IPR025960">
    <property type="entry name" value="RVT_N"/>
</dbReference>
<dbReference type="PROSITE" id="PS50878">
    <property type="entry name" value="RT_POL"/>
    <property type="match status" value="1"/>
</dbReference>
<dbReference type="SMART" id="SM00507">
    <property type="entry name" value="HNHc"/>
    <property type="match status" value="1"/>
</dbReference>
<comment type="caution">
    <text evidence="3">The sequence shown here is derived from an EMBL/GenBank/DDBJ whole genome shotgun (WGS) entry which is preliminary data.</text>
</comment>
<protein>
    <submittedName>
        <fullName evidence="3">Group II intron reverse transcriptase/maturase</fullName>
        <ecNumber evidence="3">2.7.7.49</ecNumber>
    </submittedName>
</protein>
<dbReference type="Proteomes" id="UP000274695">
    <property type="component" value="Unassembled WGS sequence"/>
</dbReference>
<dbReference type="InterPro" id="IPR030931">
    <property type="entry name" value="Group_II_RT_mat"/>
</dbReference>
<comment type="similarity">
    <text evidence="1">Belongs to the bacterial reverse transcriptase family.</text>
</comment>
<organism evidence="3 4">
    <name type="scientific">Zhongshania marina</name>
    <dbReference type="NCBI Taxonomy" id="2304603"/>
    <lineage>
        <taxon>Bacteria</taxon>
        <taxon>Pseudomonadati</taxon>
        <taxon>Pseudomonadota</taxon>
        <taxon>Gammaproteobacteria</taxon>
        <taxon>Cellvibrionales</taxon>
        <taxon>Spongiibacteraceae</taxon>
        <taxon>Zhongshania</taxon>
    </lineage>
</organism>
<gene>
    <name evidence="3" type="primary">ltrA</name>
    <name evidence="3" type="ORF">D0911_09950</name>
</gene>
<name>A0ABX9W2K3_9GAMM</name>
<evidence type="ECO:0000313" key="4">
    <source>
        <dbReference type="Proteomes" id="UP000274695"/>
    </source>
</evidence>
<dbReference type="InterPro" id="IPR013597">
    <property type="entry name" value="Mat_intron_G2"/>
</dbReference>
<feature type="domain" description="Reverse transcriptase" evidence="2">
    <location>
        <begin position="96"/>
        <end position="331"/>
    </location>
</feature>
<dbReference type="SUPFAM" id="SSF56672">
    <property type="entry name" value="DNA/RNA polymerases"/>
    <property type="match status" value="1"/>
</dbReference>
<dbReference type="PANTHER" id="PTHR34047:SF8">
    <property type="entry name" value="PROTEIN YKFC"/>
    <property type="match status" value="1"/>
</dbReference>
<dbReference type="EC" id="2.7.7.49" evidence="3"/>
<dbReference type="RefSeq" id="WP_123182493.1">
    <property type="nucleotide sequence ID" value="NZ_RHGB01000009.1"/>
</dbReference>
<dbReference type="InterPro" id="IPR000477">
    <property type="entry name" value="RT_dom"/>
</dbReference>
<dbReference type="CDD" id="cd01651">
    <property type="entry name" value="RT_G2_intron"/>
    <property type="match status" value="1"/>
</dbReference>
<dbReference type="InterPro" id="IPR051083">
    <property type="entry name" value="GrpII_Intron_Splice-Mob/Def"/>
</dbReference>
<dbReference type="PANTHER" id="PTHR34047">
    <property type="entry name" value="NUCLEAR INTRON MATURASE 1, MITOCHONDRIAL-RELATED"/>
    <property type="match status" value="1"/>
</dbReference>
<dbReference type="EMBL" id="RHGB01000009">
    <property type="protein sequence ID" value="RNL64041.1"/>
    <property type="molecule type" value="Genomic_DNA"/>
</dbReference>
<dbReference type="InterPro" id="IPR003615">
    <property type="entry name" value="HNH_nuc"/>
</dbReference>
<dbReference type="Pfam" id="PF00078">
    <property type="entry name" value="RVT_1"/>
    <property type="match status" value="1"/>
</dbReference>
<dbReference type="GO" id="GO:0003964">
    <property type="term" value="F:RNA-directed DNA polymerase activity"/>
    <property type="evidence" value="ECO:0007669"/>
    <property type="project" value="UniProtKB-KW"/>
</dbReference>
<evidence type="ECO:0000313" key="3">
    <source>
        <dbReference type="EMBL" id="RNL64041.1"/>
    </source>
</evidence>
<evidence type="ECO:0000259" key="2">
    <source>
        <dbReference type="PROSITE" id="PS50878"/>
    </source>
</evidence>
<keyword evidence="3" id="KW-0548">Nucleotidyltransferase</keyword>
<reference evidence="3 4" key="1">
    <citation type="submission" date="2018-10" db="EMBL/GenBank/DDBJ databases">
        <title>Draft genome sequence of Zhongshania sp. DSW25-10.</title>
        <authorList>
            <person name="Oh J."/>
        </authorList>
    </citation>
    <scope>NUCLEOTIDE SEQUENCE [LARGE SCALE GENOMIC DNA]</scope>
    <source>
        <strain evidence="3 4">DSW25-10</strain>
    </source>
</reference>
<dbReference type="CDD" id="cd00085">
    <property type="entry name" value="HNHc"/>
    <property type="match status" value="1"/>
</dbReference>
<dbReference type="InterPro" id="IPR002711">
    <property type="entry name" value="HNH"/>
</dbReference>
<accession>A0ABX9W2K3</accession>
<keyword evidence="4" id="KW-1185">Reference proteome</keyword>